<evidence type="ECO:0000259" key="3">
    <source>
        <dbReference type="PROSITE" id="PS51272"/>
    </source>
</evidence>
<feature type="chain" id="PRO_5018273234" evidence="2">
    <location>
        <begin position="24"/>
        <end position="954"/>
    </location>
</feature>
<dbReference type="Pfam" id="PF00395">
    <property type="entry name" value="SLH"/>
    <property type="match status" value="1"/>
</dbReference>
<dbReference type="Pfam" id="PF21620">
    <property type="entry name" value="SlpA_C"/>
    <property type="match status" value="1"/>
</dbReference>
<keyword evidence="2" id="KW-0732">Signal</keyword>
<name>A0A3P4AUQ6_THETH</name>
<dbReference type="PROSITE" id="PS51272">
    <property type="entry name" value="SLH"/>
    <property type="match status" value="1"/>
</dbReference>
<dbReference type="Proteomes" id="UP000279841">
    <property type="component" value="Chromosome"/>
</dbReference>
<dbReference type="AlphaFoldDB" id="A0A3P4AUQ6"/>
<evidence type="ECO:0000256" key="1">
    <source>
        <dbReference type="SAM" id="Coils"/>
    </source>
</evidence>
<dbReference type="PANTHER" id="PTHR43308:SF1">
    <property type="entry name" value="OUTER MEMBRANE PROTEIN ALPHA"/>
    <property type="match status" value="1"/>
</dbReference>
<evidence type="ECO:0000256" key="2">
    <source>
        <dbReference type="SAM" id="SignalP"/>
    </source>
</evidence>
<dbReference type="InterPro" id="IPR048736">
    <property type="entry name" value="SlpA_C"/>
</dbReference>
<gene>
    <name evidence="4" type="primary">slpA</name>
    <name evidence="4" type="ORF">TTHN1_02001</name>
</gene>
<dbReference type="InterPro" id="IPR051465">
    <property type="entry name" value="Cell_Envelope_Struct_Comp"/>
</dbReference>
<dbReference type="InterPro" id="IPR001119">
    <property type="entry name" value="SLH_dom"/>
</dbReference>
<reference evidence="4 5" key="1">
    <citation type="submission" date="2018-10" db="EMBL/GenBank/DDBJ databases">
        <authorList>
            <person name="Peiro R."/>
            <person name="Begona"/>
            <person name="Cbmso G."/>
            <person name="Lopez M."/>
            <person name="Gonzalez S."/>
            <person name="Sacristan E."/>
            <person name="Castillo E."/>
        </authorList>
    </citation>
    <scope>NUCLEOTIDE SEQUENCE [LARGE SCALE GENOMIC DNA]</scope>
    <source>
        <strain evidence="4">TTHNAR1</strain>
    </source>
</reference>
<keyword evidence="1" id="KW-0175">Coiled coil</keyword>
<sequence precursor="true">MKKRLVTLLAGLLTVLSMGFGLAQFSDVPAGHWAKEAVEALAAKGIILGFPDGTFRGNENLTRYQAALLIYRLLQQIEEELKTQGTSPTMEALAPEDLEALKNAVQELAAELASLGVRVSALEDSAATKEDIARLEAMIAELKAQPMPEPGMDQAALKDLMDRVEAASIAADTALAQAQQLAERLDALAQDVEGVKGDLAGLRSQVEANADAIQALNELAVLLNQDVLSLQDRVTALEKMVSGGQELPDLEQFATKEDVAAVQEFAAALRSDLVGLSEKVSKLEGTVGDLSGKVATLQRNAFTISGSLSLNYSVYRAWGPDASAAGPGTANTFDIDRLFSSKFSTGDGNGNGSVGDEADLGKNTEGVTNATLSVSFSTGKLDAASDPGKLNSYPGLVQFSLRATLTNPGKYDPSTGAPTYPINLTLDEFSSTLAVAKDQTLSFSFGRSVRSKFTEYVFDNDYNSRGHGFVATYKPGLLGATLTGVYGSKGANNGDFTYFRGARLALSPVEGIALGGSFVQEGLDANQGTTSASFPAPTTVYGVDASVKLGPVGLAGEYFNSDAAPNANGYYVKADVALGSISVAGNYRNIGAGVTGANMLSGDATSTLDQGGWGGVDSSGNVINGAPFRSNRQGFGVSASAGLGPITVKGYYDSSTVLANETITNSYGAFNYSANNQLVAYGGQADLAFGGFTLSGFYRIAQLNGSTTRYILTEKPADAVYASEYGAKLAHDGASKDALVPKLNFTAAYTQKYDNATSGFTTQDIAVYGSYELALGPLTLKPMGRYHTQDAAAASTSSDYTTVKYGVAASIALDLPFKPSLSGEYYARSTQVTSANSGSSATGTISESKYAVGLKLGEFLFKNSSVEAKYASYTGSGLNAPILLGVADAASSTTSDYLYNNAVSSVGSNRGSVTGWYFTWTYWDLTFAYVEADVNNNGNQTHGQAFKISYTVKF</sequence>
<dbReference type="EMBL" id="LR027517">
    <property type="protein sequence ID" value="VCU54194.1"/>
    <property type="molecule type" value="Genomic_DNA"/>
</dbReference>
<feature type="coiled-coil region" evidence="1">
    <location>
        <begin position="98"/>
        <end position="145"/>
    </location>
</feature>
<dbReference type="PANTHER" id="PTHR43308">
    <property type="entry name" value="OUTER MEMBRANE PROTEIN ALPHA-RELATED"/>
    <property type="match status" value="1"/>
</dbReference>
<feature type="coiled-coil region" evidence="1">
    <location>
        <begin position="171"/>
        <end position="233"/>
    </location>
</feature>
<organism evidence="4 5">
    <name type="scientific">Thermus thermophilus</name>
    <dbReference type="NCBI Taxonomy" id="274"/>
    <lineage>
        <taxon>Bacteria</taxon>
        <taxon>Thermotogati</taxon>
        <taxon>Deinococcota</taxon>
        <taxon>Deinococci</taxon>
        <taxon>Thermales</taxon>
        <taxon>Thermaceae</taxon>
        <taxon>Thermus</taxon>
    </lineage>
</organism>
<protein>
    <submittedName>
        <fullName evidence="4">S-layer protein SlpA</fullName>
    </submittedName>
</protein>
<proteinExistence type="predicted"/>
<feature type="domain" description="SLH" evidence="3">
    <location>
        <begin position="21"/>
        <end position="84"/>
    </location>
</feature>
<dbReference type="Gene3D" id="1.20.5.340">
    <property type="match status" value="1"/>
</dbReference>
<feature type="signal peptide" evidence="2">
    <location>
        <begin position="1"/>
        <end position="23"/>
    </location>
</feature>
<evidence type="ECO:0000313" key="5">
    <source>
        <dbReference type="Proteomes" id="UP000279841"/>
    </source>
</evidence>
<accession>A0A3P4AUQ6</accession>
<dbReference type="RefSeq" id="WP_124105290.1">
    <property type="nucleotide sequence ID" value="NZ_LR027517.1"/>
</dbReference>
<evidence type="ECO:0000313" key="4">
    <source>
        <dbReference type="EMBL" id="VCU54194.1"/>
    </source>
</evidence>